<keyword evidence="3" id="KW-1185">Reference proteome</keyword>
<dbReference type="RefSeq" id="WP_090594386.1">
    <property type="nucleotide sequence ID" value="NZ_LT629688.1"/>
</dbReference>
<evidence type="ECO:0000256" key="1">
    <source>
        <dbReference type="SAM" id="MobiDB-lite"/>
    </source>
</evidence>
<dbReference type="STRING" id="675864.SAMN04489747_2788"/>
<dbReference type="InterPro" id="IPR046561">
    <property type="entry name" value="DUF6716"/>
</dbReference>
<gene>
    <name evidence="2" type="ORF">SAMN04489747_2788</name>
</gene>
<evidence type="ECO:0000313" key="3">
    <source>
        <dbReference type="Proteomes" id="UP000198546"/>
    </source>
</evidence>
<dbReference type="OrthoDB" id="8441777at2"/>
<sequence>MALIDTPSADGPGTAPAGPPATPGGRPRRLVVVADSDSYLKWSAALVAQLGEGWQVRVLLVASPITPSPAQVLAAAGRPIAPVSFTRTLTLLARLRPDAVLLAATGPVVRALMDYPLLRGRRRPVLVTGLPGISHPPRRRGIRRRDGCDLFVLHSHRECREHRLVAQEIGVRTEFVLATLPFLRRRTRAEPGGTDVVFAAQAKVPTTREEREHLLTRLAAVPAPLRPVVKVRALAGEQQTHHEEWSYAELWPGVAARHGWPTDRVTFRAGSMAEALDEAHGFVTVSSTAALEALHAGVPTTVLDDFGVSAEMINLVFTGSGLLHGLEDVVADRWSEPEPSWLHDNYFHPAAEDGWRVRLEELVERRRVTGGLGPVALRPAARPRRVLRRQARVLLPAWVWSAANPLLHRLRRR</sequence>
<dbReference type="Proteomes" id="UP000198546">
    <property type="component" value="Chromosome i"/>
</dbReference>
<proteinExistence type="predicted"/>
<name>A0A1G7B0D0_9ACTN</name>
<dbReference type="Pfam" id="PF20471">
    <property type="entry name" value="DUF6716"/>
    <property type="match status" value="1"/>
</dbReference>
<organism evidence="2 3">
    <name type="scientific">Auraticoccus monumenti</name>
    <dbReference type="NCBI Taxonomy" id="675864"/>
    <lineage>
        <taxon>Bacteria</taxon>
        <taxon>Bacillati</taxon>
        <taxon>Actinomycetota</taxon>
        <taxon>Actinomycetes</taxon>
        <taxon>Propionibacteriales</taxon>
        <taxon>Propionibacteriaceae</taxon>
        <taxon>Auraticoccus</taxon>
    </lineage>
</organism>
<evidence type="ECO:0000313" key="2">
    <source>
        <dbReference type="EMBL" id="SDE20380.1"/>
    </source>
</evidence>
<protein>
    <submittedName>
        <fullName evidence="2">Uncharacterized protein</fullName>
    </submittedName>
</protein>
<accession>A0A1G7B0D0</accession>
<dbReference type="EMBL" id="LT629688">
    <property type="protein sequence ID" value="SDE20380.1"/>
    <property type="molecule type" value="Genomic_DNA"/>
</dbReference>
<reference evidence="2 3" key="1">
    <citation type="submission" date="2016-10" db="EMBL/GenBank/DDBJ databases">
        <authorList>
            <person name="de Groot N.N."/>
        </authorList>
    </citation>
    <scope>NUCLEOTIDE SEQUENCE [LARGE SCALE GENOMIC DNA]</scope>
    <source>
        <strain evidence="2 3">MON 2.2</strain>
    </source>
</reference>
<dbReference type="AlphaFoldDB" id="A0A1G7B0D0"/>
<feature type="region of interest" description="Disordered" evidence="1">
    <location>
        <begin position="1"/>
        <end position="27"/>
    </location>
</feature>